<dbReference type="HAMAP" id="MF_01849">
    <property type="entry name" value="RNA_methyltr_RlmN"/>
    <property type="match status" value="1"/>
</dbReference>
<dbReference type="InterPro" id="IPR048641">
    <property type="entry name" value="RlmN_N"/>
</dbReference>
<feature type="binding site" evidence="13">
    <location>
        <position position="113"/>
    </location>
    <ligand>
        <name>[4Fe-4S] cluster</name>
        <dbReference type="ChEBI" id="CHEBI:49883"/>
        <note>4Fe-4S-S-AdoMet</note>
    </ligand>
</feature>
<dbReference type="Proteomes" id="UP001200430">
    <property type="component" value="Unassembled WGS sequence"/>
</dbReference>
<dbReference type="InterPro" id="IPR007197">
    <property type="entry name" value="rSAM"/>
</dbReference>
<dbReference type="EMBL" id="JAKGUD010000006">
    <property type="protein sequence ID" value="MCF4142602.1"/>
    <property type="molecule type" value="Genomic_DNA"/>
</dbReference>
<dbReference type="Gene3D" id="3.20.20.70">
    <property type="entry name" value="Aldolase class I"/>
    <property type="match status" value="1"/>
</dbReference>
<comment type="miscellaneous">
    <text evidence="13">Reaction proceeds by a ping-pong mechanism involving intermediate methylation of a conserved cysteine residue.</text>
</comment>
<evidence type="ECO:0000256" key="5">
    <source>
        <dbReference type="ARBA" id="ARBA00022603"/>
    </source>
</evidence>
<evidence type="ECO:0000256" key="4">
    <source>
        <dbReference type="ARBA" id="ARBA00022552"/>
    </source>
</evidence>
<evidence type="ECO:0000259" key="14">
    <source>
        <dbReference type="PROSITE" id="PS51918"/>
    </source>
</evidence>
<keyword evidence="7 13" id="KW-0949">S-adenosyl-L-methionine</keyword>
<keyword evidence="2 13" id="KW-0004">4Fe-4S</keyword>
<comment type="caution">
    <text evidence="15">The sequence shown here is derived from an EMBL/GenBank/DDBJ whole genome shotgun (WGS) entry which is preliminary data.</text>
</comment>
<dbReference type="EC" id="2.1.1.192" evidence="13"/>
<dbReference type="SFLD" id="SFLDS00029">
    <property type="entry name" value="Radical_SAM"/>
    <property type="match status" value="1"/>
</dbReference>
<evidence type="ECO:0000256" key="1">
    <source>
        <dbReference type="ARBA" id="ARBA00004496"/>
    </source>
</evidence>
<dbReference type="InterPro" id="IPR027492">
    <property type="entry name" value="RNA_MTrfase_RlmN"/>
</dbReference>
<comment type="similarity">
    <text evidence="13">Belongs to the radical SAM superfamily. RlmN family.</text>
</comment>
<feature type="binding site" evidence="13">
    <location>
        <begin position="160"/>
        <end position="161"/>
    </location>
    <ligand>
        <name>S-adenosyl-L-methionine</name>
        <dbReference type="ChEBI" id="CHEBI:59789"/>
    </ligand>
</feature>
<reference evidence="15 16" key="1">
    <citation type="submission" date="2022-01" db="EMBL/GenBank/DDBJ databases">
        <title>Dethiosulfovibrio faecalis sp. nov., a novel proteolytic, non-sulfur-reducing bacterium isolated from a marine aquaculture solid waste bioreactor.</title>
        <authorList>
            <person name="Grabowski S."/>
            <person name="Apolinario E."/>
            <person name="Schneider N."/>
            <person name="Marshall C.W."/>
            <person name="Sowers K.R."/>
        </authorList>
    </citation>
    <scope>NUCLEOTIDE SEQUENCE [LARGE SCALE GENOMIC DNA]</scope>
    <source>
        <strain evidence="15 16">DSM 12537</strain>
    </source>
</reference>
<dbReference type="GO" id="GO:0008168">
    <property type="term" value="F:methyltransferase activity"/>
    <property type="evidence" value="ECO:0007669"/>
    <property type="project" value="UniProtKB-KW"/>
</dbReference>
<comment type="subcellular location">
    <subcellularLocation>
        <location evidence="1 13">Cytoplasm</location>
    </subcellularLocation>
</comment>
<dbReference type="PROSITE" id="PS51918">
    <property type="entry name" value="RADICAL_SAM"/>
    <property type="match status" value="1"/>
</dbReference>
<evidence type="ECO:0000313" key="15">
    <source>
        <dbReference type="EMBL" id="MCF4142602.1"/>
    </source>
</evidence>
<keyword evidence="8 13" id="KW-0819">tRNA processing</keyword>
<feature type="binding site" evidence="13">
    <location>
        <position position="117"/>
    </location>
    <ligand>
        <name>[4Fe-4S] cluster</name>
        <dbReference type="ChEBI" id="CHEBI:49883"/>
        <note>4Fe-4S-S-AdoMet</note>
    </ligand>
</feature>
<evidence type="ECO:0000256" key="3">
    <source>
        <dbReference type="ARBA" id="ARBA00022490"/>
    </source>
</evidence>
<dbReference type="NCBIfam" id="TIGR00048">
    <property type="entry name" value="rRNA_mod_RlmN"/>
    <property type="match status" value="1"/>
</dbReference>
<dbReference type="InterPro" id="IPR006638">
    <property type="entry name" value="Elp3/MiaA/NifB-like_rSAM"/>
</dbReference>
<keyword evidence="5 13" id="KW-0489">Methyltransferase</keyword>
<dbReference type="InterPro" id="IPR013785">
    <property type="entry name" value="Aldolase_TIM"/>
</dbReference>
<keyword evidence="6 13" id="KW-0808">Transferase</keyword>
<keyword evidence="11 13" id="KW-0411">Iron-sulfur</keyword>
<comment type="caution">
    <text evidence="13">Lacks conserved residue(s) required for the propagation of feature annotation.</text>
</comment>
<comment type="catalytic activity">
    <reaction evidence="13">
        <text>adenosine(2503) in 23S rRNA + 2 reduced [2Fe-2S]-[ferredoxin] + 2 S-adenosyl-L-methionine = 2-methyladenosine(2503) in 23S rRNA + 5'-deoxyadenosine + L-methionine + 2 oxidized [2Fe-2S]-[ferredoxin] + S-adenosyl-L-homocysteine</text>
        <dbReference type="Rhea" id="RHEA:42916"/>
        <dbReference type="Rhea" id="RHEA-COMP:10000"/>
        <dbReference type="Rhea" id="RHEA-COMP:10001"/>
        <dbReference type="Rhea" id="RHEA-COMP:10152"/>
        <dbReference type="Rhea" id="RHEA-COMP:10282"/>
        <dbReference type="ChEBI" id="CHEBI:17319"/>
        <dbReference type="ChEBI" id="CHEBI:33737"/>
        <dbReference type="ChEBI" id="CHEBI:33738"/>
        <dbReference type="ChEBI" id="CHEBI:57844"/>
        <dbReference type="ChEBI" id="CHEBI:57856"/>
        <dbReference type="ChEBI" id="CHEBI:59789"/>
        <dbReference type="ChEBI" id="CHEBI:74411"/>
        <dbReference type="ChEBI" id="CHEBI:74497"/>
        <dbReference type="EC" id="2.1.1.192"/>
    </reaction>
</comment>
<evidence type="ECO:0000256" key="12">
    <source>
        <dbReference type="ARBA" id="ARBA00023157"/>
    </source>
</evidence>
<feature type="domain" description="Radical SAM core" evidence="14">
    <location>
        <begin position="99"/>
        <end position="328"/>
    </location>
</feature>
<dbReference type="SMART" id="SM00729">
    <property type="entry name" value="Elp3"/>
    <property type="match status" value="1"/>
</dbReference>
<comment type="function">
    <text evidence="13">Specifically methylates position 2 of adenine 2503 in 23S rRNA and position 2 of adenine 37 in tRNAs.</text>
</comment>
<feature type="active site" description="Proton acceptor" evidence="13">
    <location>
        <position position="93"/>
    </location>
</feature>
<evidence type="ECO:0000256" key="10">
    <source>
        <dbReference type="ARBA" id="ARBA00023004"/>
    </source>
</evidence>
<dbReference type="Gene3D" id="1.10.150.530">
    <property type="match status" value="1"/>
</dbReference>
<feature type="binding site" evidence="13">
    <location>
        <begin position="215"/>
        <end position="217"/>
    </location>
    <ligand>
        <name>S-adenosyl-L-methionine</name>
        <dbReference type="ChEBI" id="CHEBI:59789"/>
    </ligand>
</feature>
<dbReference type="Pfam" id="PF21016">
    <property type="entry name" value="RlmN_N"/>
    <property type="match status" value="1"/>
</dbReference>
<gene>
    <name evidence="13 15" type="primary">rlmN</name>
    <name evidence="15" type="ORF">L2W38_07215</name>
</gene>
<dbReference type="InterPro" id="IPR058240">
    <property type="entry name" value="rSAM_sf"/>
</dbReference>
<dbReference type="InterPro" id="IPR004383">
    <property type="entry name" value="rRNA_lsu_MTrfase_RlmN/Cfr"/>
</dbReference>
<protein>
    <recommendedName>
        <fullName evidence="13">Probable dual-specificity RNA methyltransferase RlmN</fullName>
        <ecNumber evidence="13">2.1.1.192</ecNumber>
    </recommendedName>
    <alternativeName>
        <fullName evidence="13">23S rRNA (adenine(2503)-C(2))-methyltransferase</fullName>
    </alternativeName>
    <alternativeName>
        <fullName evidence="13">23S rRNA m2A2503 methyltransferase</fullName>
    </alternativeName>
    <alternativeName>
        <fullName evidence="13">Ribosomal RNA large subunit methyltransferase N</fullName>
    </alternativeName>
    <alternativeName>
        <fullName evidence="13">tRNA (adenine(37)-C(2))-methyltransferase</fullName>
    </alternativeName>
    <alternativeName>
        <fullName evidence="13">tRNA m2A37 methyltransferase</fullName>
    </alternativeName>
</protein>
<feature type="binding site" evidence="13">
    <location>
        <position position="291"/>
    </location>
    <ligand>
        <name>S-adenosyl-L-methionine</name>
        <dbReference type="ChEBI" id="CHEBI:59789"/>
    </ligand>
</feature>
<accession>A0ABS9EN36</accession>
<feature type="binding site" evidence="13">
    <location>
        <position position="192"/>
    </location>
    <ligand>
        <name>S-adenosyl-L-methionine</name>
        <dbReference type="ChEBI" id="CHEBI:59789"/>
    </ligand>
</feature>
<keyword evidence="16" id="KW-1185">Reference proteome</keyword>
<evidence type="ECO:0000256" key="8">
    <source>
        <dbReference type="ARBA" id="ARBA00022694"/>
    </source>
</evidence>
<evidence type="ECO:0000313" key="16">
    <source>
        <dbReference type="Proteomes" id="UP001200430"/>
    </source>
</evidence>
<proteinExistence type="inferred from homology"/>
<dbReference type="SFLD" id="SFLDF00275">
    <property type="entry name" value="adenosine_C2_methyltransferase"/>
    <property type="match status" value="1"/>
</dbReference>
<evidence type="ECO:0000256" key="9">
    <source>
        <dbReference type="ARBA" id="ARBA00022723"/>
    </source>
</evidence>
<dbReference type="SUPFAM" id="SSF102114">
    <property type="entry name" value="Radical SAM enzymes"/>
    <property type="match status" value="1"/>
</dbReference>
<evidence type="ECO:0000256" key="13">
    <source>
        <dbReference type="HAMAP-Rule" id="MF_01849"/>
    </source>
</evidence>
<evidence type="ECO:0000256" key="11">
    <source>
        <dbReference type="ARBA" id="ARBA00023014"/>
    </source>
</evidence>
<dbReference type="Pfam" id="PF04055">
    <property type="entry name" value="Radical_SAM"/>
    <property type="match status" value="1"/>
</dbReference>
<keyword evidence="3 13" id="KW-0963">Cytoplasm</keyword>
<dbReference type="PANTHER" id="PTHR30544">
    <property type="entry name" value="23S RRNA METHYLTRANSFERASE"/>
    <property type="match status" value="1"/>
</dbReference>
<sequence>MSDMTYGLEFNYDEWRNFVDETGEPSYRADQLCQWIYGKKVFDIHRMTNLSKELRSKLEGHLYVQPPFAVDVQKSSDGTVKFLWRFLDGQEVESVLMDHGNHHTACLSTQVGCPLRCDFCATGRQGFVRNLTVGEIVGHFLAMESWLGQDIKNVVFMGMGEPLLNWENVKKAIEILNHPKMRGMGIRRITISTAGVVPGILALADSGLDVRLSFSLHAPNDQIRSKLMPVNERYPLGQVVEALQEFQKKTGNRITVEYVLLKRINDEPSMAYEIAALLSDLDVYINLIPYNPVVDRYGRPSASRINPFMATLRELGLEVELRKEKGTDIDAACGQLRGKRG</sequence>
<comment type="cofactor">
    <cofactor evidence="13">
        <name>[4Fe-4S] cluster</name>
        <dbReference type="ChEBI" id="CHEBI:49883"/>
    </cofactor>
    <text evidence="13">Binds 1 [4Fe-4S] cluster. The cluster is coordinated with 3 cysteines and an exchangeable S-adenosyl-L-methionine.</text>
</comment>
<dbReference type="InterPro" id="IPR040072">
    <property type="entry name" value="Methyltransferase_A"/>
</dbReference>
<keyword evidence="10 13" id="KW-0408">Iron</keyword>
<dbReference type="RefSeq" id="WP_236099325.1">
    <property type="nucleotide sequence ID" value="NZ_JAKGUD010000006.1"/>
</dbReference>
<evidence type="ECO:0000256" key="2">
    <source>
        <dbReference type="ARBA" id="ARBA00022485"/>
    </source>
</evidence>
<evidence type="ECO:0000256" key="6">
    <source>
        <dbReference type="ARBA" id="ARBA00022679"/>
    </source>
</evidence>
<comment type="catalytic activity">
    <reaction evidence="13">
        <text>adenosine(37) in tRNA + 2 reduced [2Fe-2S]-[ferredoxin] + 2 S-adenosyl-L-methionine = 2-methyladenosine(37) in tRNA + 5'-deoxyadenosine + L-methionine + 2 oxidized [2Fe-2S]-[ferredoxin] + S-adenosyl-L-homocysteine</text>
        <dbReference type="Rhea" id="RHEA:43332"/>
        <dbReference type="Rhea" id="RHEA-COMP:10000"/>
        <dbReference type="Rhea" id="RHEA-COMP:10001"/>
        <dbReference type="Rhea" id="RHEA-COMP:10162"/>
        <dbReference type="Rhea" id="RHEA-COMP:10485"/>
        <dbReference type="ChEBI" id="CHEBI:17319"/>
        <dbReference type="ChEBI" id="CHEBI:33737"/>
        <dbReference type="ChEBI" id="CHEBI:33738"/>
        <dbReference type="ChEBI" id="CHEBI:57844"/>
        <dbReference type="ChEBI" id="CHEBI:57856"/>
        <dbReference type="ChEBI" id="CHEBI:59789"/>
        <dbReference type="ChEBI" id="CHEBI:74411"/>
        <dbReference type="ChEBI" id="CHEBI:74497"/>
        <dbReference type="EC" id="2.1.1.192"/>
    </reaction>
</comment>
<dbReference type="SFLD" id="SFLDG01062">
    <property type="entry name" value="methyltransferase_(Class_A)"/>
    <property type="match status" value="1"/>
</dbReference>
<keyword evidence="12 13" id="KW-1015">Disulfide bond</keyword>
<dbReference type="GO" id="GO:0032259">
    <property type="term" value="P:methylation"/>
    <property type="evidence" value="ECO:0007669"/>
    <property type="project" value="UniProtKB-KW"/>
</dbReference>
<dbReference type="PIRSF" id="PIRSF006004">
    <property type="entry name" value="CHP00048"/>
    <property type="match status" value="1"/>
</dbReference>
<keyword evidence="4 13" id="KW-0698">rRNA processing</keyword>
<evidence type="ECO:0000256" key="7">
    <source>
        <dbReference type="ARBA" id="ARBA00022691"/>
    </source>
</evidence>
<keyword evidence="9 13" id="KW-0479">Metal-binding</keyword>
<name>A0ABS9EN36_9BACT</name>
<organism evidence="15 16">
    <name type="scientific">Dethiosulfovibrio marinus</name>
    <dbReference type="NCBI Taxonomy" id="133532"/>
    <lineage>
        <taxon>Bacteria</taxon>
        <taxon>Thermotogati</taxon>
        <taxon>Synergistota</taxon>
        <taxon>Synergistia</taxon>
        <taxon>Synergistales</taxon>
        <taxon>Dethiosulfovibrionaceae</taxon>
        <taxon>Dethiosulfovibrio</taxon>
    </lineage>
</organism>
<feature type="binding site" evidence="13">
    <location>
        <position position="120"/>
    </location>
    <ligand>
        <name>[4Fe-4S] cluster</name>
        <dbReference type="ChEBI" id="CHEBI:49883"/>
        <note>4Fe-4S-S-AdoMet</note>
    </ligand>
</feature>
<dbReference type="PANTHER" id="PTHR30544:SF5">
    <property type="entry name" value="RADICAL SAM CORE DOMAIN-CONTAINING PROTEIN"/>
    <property type="match status" value="1"/>
</dbReference>
<feature type="active site" description="S-methylcysteine intermediate" evidence="13">
    <location>
        <position position="333"/>
    </location>
</feature>
<dbReference type="CDD" id="cd01335">
    <property type="entry name" value="Radical_SAM"/>
    <property type="match status" value="1"/>
</dbReference>